<keyword evidence="1" id="KW-0175">Coiled coil</keyword>
<protein>
    <submittedName>
        <fullName evidence="2">Uncharacterized protein</fullName>
    </submittedName>
</protein>
<accession>A0AAD8X6H7</accession>
<keyword evidence="3" id="KW-1185">Reference proteome</keyword>
<organism evidence="2 3">
    <name type="scientific">Lolium multiflorum</name>
    <name type="common">Italian ryegrass</name>
    <name type="synonym">Lolium perenne subsp. multiflorum</name>
    <dbReference type="NCBI Taxonomy" id="4521"/>
    <lineage>
        <taxon>Eukaryota</taxon>
        <taxon>Viridiplantae</taxon>
        <taxon>Streptophyta</taxon>
        <taxon>Embryophyta</taxon>
        <taxon>Tracheophyta</taxon>
        <taxon>Spermatophyta</taxon>
        <taxon>Magnoliopsida</taxon>
        <taxon>Liliopsida</taxon>
        <taxon>Poales</taxon>
        <taxon>Poaceae</taxon>
        <taxon>BOP clade</taxon>
        <taxon>Pooideae</taxon>
        <taxon>Poodae</taxon>
        <taxon>Poeae</taxon>
        <taxon>Poeae Chloroplast Group 2 (Poeae type)</taxon>
        <taxon>Loliodinae</taxon>
        <taxon>Loliinae</taxon>
        <taxon>Lolium</taxon>
    </lineage>
</organism>
<feature type="coiled-coil region" evidence="1">
    <location>
        <begin position="46"/>
        <end position="157"/>
    </location>
</feature>
<comment type="caution">
    <text evidence="2">The sequence shown here is derived from an EMBL/GenBank/DDBJ whole genome shotgun (WGS) entry which is preliminary data.</text>
</comment>
<evidence type="ECO:0000313" key="2">
    <source>
        <dbReference type="EMBL" id="KAK1695972.1"/>
    </source>
</evidence>
<evidence type="ECO:0000256" key="1">
    <source>
        <dbReference type="SAM" id="Coils"/>
    </source>
</evidence>
<reference evidence="2" key="1">
    <citation type="submission" date="2023-07" db="EMBL/GenBank/DDBJ databases">
        <title>A chromosome-level genome assembly of Lolium multiflorum.</title>
        <authorList>
            <person name="Chen Y."/>
            <person name="Copetti D."/>
            <person name="Kolliker R."/>
            <person name="Studer B."/>
        </authorList>
    </citation>
    <scope>NUCLEOTIDE SEQUENCE</scope>
    <source>
        <strain evidence="2">02402/16</strain>
        <tissue evidence="2">Leaf</tissue>
    </source>
</reference>
<gene>
    <name evidence="2" type="ORF">QYE76_012669</name>
</gene>
<dbReference type="EMBL" id="JAUUTY010000001">
    <property type="protein sequence ID" value="KAK1695972.1"/>
    <property type="molecule type" value="Genomic_DNA"/>
</dbReference>
<proteinExistence type="predicted"/>
<dbReference type="AlphaFoldDB" id="A0AAD8X6H7"/>
<dbReference type="Proteomes" id="UP001231189">
    <property type="component" value="Unassembled WGS sequence"/>
</dbReference>
<evidence type="ECO:0000313" key="3">
    <source>
        <dbReference type="Proteomes" id="UP001231189"/>
    </source>
</evidence>
<name>A0AAD8X6H7_LOLMU</name>
<sequence length="205" mass="22883">MFFSSFRAYAKASAAETESRLTRLETADKMVKDRRTPLYNRLVASYHKAKVERADMARELEAAKAAAARVPQLEEDLRDARAQCAESEKTVQAAAAKAQETEGELAWLRRLEANHITELNSVKRVEQEKVDNLSKRLEEVDQQRLKLRDEVTSKSNELTATVKCWVEEISSLDGGLAGKSLAFFSFPSSCRLSAVGSWLKWAAGG</sequence>